<proteinExistence type="predicted"/>
<protein>
    <submittedName>
        <fullName evidence="1">Uncharacterized protein</fullName>
    </submittedName>
</protein>
<dbReference type="Proteomes" id="UP000325434">
    <property type="component" value="Unassembled WGS sequence"/>
</dbReference>
<reference evidence="1" key="1">
    <citation type="submission" date="2019-04" db="EMBL/GenBank/DDBJ databases">
        <title>Friends and foes A comparative genomics study of 23 Aspergillus species from section Flavi.</title>
        <authorList>
            <consortium name="DOE Joint Genome Institute"/>
            <person name="Kjaerbolling I."/>
            <person name="Vesth T."/>
            <person name="Frisvad J.C."/>
            <person name="Nybo J.L."/>
            <person name="Theobald S."/>
            <person name="Kildgaard S."/>
            <person name="Isbrandt T."/>
            <person name="Kuo A."/>
            <person name="Sato A."/>
            <person name="Lyhne E.K."/>
            <person name="Kogle M.E."/>
            <person name="Wiebenga A."/>
            <person name="Kun R.S."/>
            <person name="Lubbers R.J."/>
            <person name="Makela M.R."/>
            <person name="Barry K."/>
            <person name="Chovatia M."/>
            <person name="Clum A."/>
            <person name="Daum C."/>
            <person name="Haridas S."/>
            <person name="He G."/>
            <person name="LaButti K."/>
            <person name="Lipzen A."/>
            <person name="Mondo S."/>
            <person name="Riley R."/>
            <person name="Salamov A."/>
            <person name="Simmons B.A."/>
            <person name="Magnuson J.K."/>
            <person name="Henrissat B."/>
            <person name="Mortensen U.H."/>
            <person name="Larsen T.O."/>
            <person name="Devries R.P."/>
            <person name="Grigoriev I.V."/>
            <person name="Machida M."/>
            <person name="Baker S.E."/>
            <person name="Andersen M.R."/>
        </authorList>
    </citation>
    <scope>NUCLEOTIDE SEQUENCE [LARGE SCALE GENOMIC DNA]</scope>
    <source>
        <strain evidence="1">CBS 121.62</strain>
    </source>
</reference>
<organism evidence="1">
    <name type="scientific">Aspergillus flavus</name>
    <dbReference type="NCBI Taxonomy" id="5059"/>
    <lineage>
        <taxon>Eukaryota</taxon>
        <taxon>Fungi</taxon>
        <taxon>Dikarya</taxon>
        <taxon>Ascomycota</taxon>
        <taxon>Pezizomycotina</taxon>
        <taxon>Eurotiomycetes</taxon>
        <taxon>Eurotiomycetidae</taxon>
        <taxon>Eurotiales</taxon>
        <taxon>Aspergillaceae</taxon>
        <taxon>Aspergillus</taxon>
        <taxon>Aspergillus subgen. Circumdati</taxon>
    </lineage>
</organism>
<accession>A0A5N6H1A4</accession>
<dbReference type="EMBL" id="ML734599">
    <property type="protein sequence ID" value="KAB8246523.1"/>
    <property type="molecule type" value="Genomic_DNA"/>
</dbReference>
<evidence type="ECO:0000313" key="1">
    <source>
        <dbReference type="EMBL" id="KAB8246523.1"/>
    </source>
</evidence>
<gene>
    <name evidence="1" type="ORF">BDV35DRAFT_353980</name>
</gene>
<name>A0A5N6H1A4_ASPFL</name>
<dbReference type="AlphaFoldDB" id="A0A5N6H1A4"/>
<sequence length="84" mass="9396">MCHQSMLVPSCRYSLFLPGYHSFHSQEHRLRHTGRSPHGIRRGTQFFPSCGIVFELAPLVAFLRALGELTADAVLVSVIGTIWS</sequence>